<dbReference type="SUPFAM" id="SSF144091">
    <property type="entry name" value="Rhomboid-like"/>
    <property type="match status" value="1"/>
</dbReference>
<comment type="subcellular location">
    <subcellularLocation>
        <location evidence="1">Membrane</location>
        <topology evidence="1">Multi-pass membrane protein</topology>
    </subcellularLocation>
</comment>
<organism evidence="7">
    <name type="scientific">marine metagenome</name>
    <dbReference type="NCBI Taxonomy" id="408172"/>
    <lineage>
        <taxon>unclassified sequences</taxon>
        <taxon>metagenomes</taxon>
        <taxon>ecological metagenomes</taxon>
    </lineage>
</organism>
<evidence type="ECO:0000256" key="3">
    <source>
        <dbReference type="ARBA" id="ARBA00022989"/>
    </source>
</evidence>
<keyword evidence="3 5" id="KW-1133">Transmembrane helix</keyword>
<sequence>MRLTETVKQLLIINIIMFIGASLSGDVAYSLFGLHFPKSESFHFWQVISHMFMHGSLSHILFNMLALWMFGVAIEGVLGSKRFLFFYISCGLGAAIIQIIYLYFNFYSNLEILINVGYDSSQIFEILNQGKYNTAWSGVLGEGNLLSFMSSFNSLMVGASGAIMG</sequence>
<dbReference type="InterPro" id="IPR022764">
    <property type="entry name" value="Peptidase_S54_rhomboid_dom"/>
</dbReference>
<feature type="transmembrane region" description="Helical" evidence="5">
    <location>
        <begin position="84"/>
        <end position="104"/>
    </location>
</feature>
<dbReference type="AlphaFoldDB" id="A0A383EU46"/>
<dbReference type="PANTHER" id="PTHR43066:SF11">
    <property type="entry name" value="PEPTIDASE S54 RHOMBOID DOMAIN-CONTAINING PROTEIN"/>
    <property type="match status" value="1"/>
</dbReference>
<feature type="non-terminal residue" evidence="7">
    <location>
        <position position="165"/>
    </location>
</feature>
<evidence type="ECO:0000313" key="7">
    <source>
        <dbReference type="EMBL" id="SVE59765.1"/>
    </source>
</evidence>
<dbReference type="EMBL" id="UINC01228452">
    <property type="protein sequence ID" value="SVE59765.1"/>
    <property type="molecule type" value="Genomic_DNA"/>
</dbReference>
<name>A0A383EU46_9ZZZZ</name>
<gene>
    <name evidence="7" type="ORF">METZ01_LOCUS512619</name>
</gene>
<evidence type="ECO:0000256" key="2">
    <source>
        <dbReference type="ARBA" id="ARBA00022692"/>
    </source>
</evidence>
<dbReference type="Pfam" id="PF01694">
    <property type="entry name" value="Rhomboid"/>
    <property type="match status" value="1"/>
</dbReference>
<proteinExistence type="predicted"/>
<evidence type="ECO:0000256" key="5">
    <source>
        <dbReference type="SAM" id="Phobius"/>
    </source>
</evidence>
<dbReference type="GO" id="GO:0016020">
    <property type="term" value="C:membrane"/>
    <property type="evidence" value="ECO:0007669"/>
    <property type="project" value="UniProtKB-SubCell"/>
</dbReference>
<protein>
    <recommendedName>
        <fullName evidence="6">Peptidase S54 rhomboid domain-containing protein</fullName>
    </recommendedName>
</protein>
<feature type="domain" description="Peptidase S54 rhomboid" evidence="6">
    <location>
        <begin position="43"/>
        <end position="165"/>
    </location>
</feature>
<dbReference type="InterPro" id="IPR035952">
    <property type="entry name" value="Rhomboid-like_sf"/>
</dbReference>
<feature type="transmembrane region" description="Helical" evidence="5">
    <location>
        <begin position="12"/>
        <end position="32"/>
    </location>
</feature>
<dbReference type="PANTHER" id="PTHR43066">
    <property type="entry name" value="RHOMBOID-RELATED PROTEIN"/>
    <property type="match status" value="1"/>
</dbReference>
<evidence type="ECO:0000256" key="1">
    <source>
        <dbReference type="ARBA" id="ARBA00004141"/>
    </source>
</evidence>
<evidence type="ECO:0000259" key="6">
    <source>
        <dbReference type="Pfam" id="PF01694"/>
    </source>
</evidence>
<keyword evidence="2 5" id="KW-0812">Transmembrane</keyword>
<dbReference type="Gene3D" id="1.20.1540.10">
    <property type="entry name" value="Rhomboid-like"/>
    <property type="match status" value="1"/>
</dbReference>
<feature type="transmembrane region" description="Helical" evidence="5">
    <location>
        <begin position="52"/>
        <end position="72"/>
    </location>
</feature>
<evidence type="ECO:0000256" key="4">
    <source>
        <dbReference type="ARBA" id="ARBA00023136"/>
    </source>
</evidence>
<keyword evidence="4 5" id="KW-0472">Membrane</keyword>
<accession>A0A383EU46</accession>
<dbReference type="GO" id="GO:0004252">
    <property type="term" value="F:serine-type endopeptidase activity"/>
    <property type="evidence" value="ECO:0007669"/>
    <property type="project" value="InterPro"/>
</dbReference>
<reference evidence="7" key="1">
    <citation type="submission" date="2018-05" db="EMBL/GenBank/DDBJ databases">
        <authorList>
            <person name="Lanie J.A."/>
            <person name="Ng W.-L."/>
            <person name="Kazmierczak K.M."/>
            <person name="Andrzejewski T.M."/>
            <person name="Davidsen T.M."/>
            <person name="Wayne K.J."/>
            <person name="Tettelin H."/>
            <person name="Glass J.I."/>
            <person name="Rusch D."/>
            <person name="Podicherti R."/>
            <person name="Tsui H.-C.T."/>
            <person name="Winkler M.E."/>
        </authorList>
    </citation>
    <scope>NUCLEOTIDE SEQUENCE</scope>
</reference>